<gene>
    <name evidence="5" type="ORF">CVLEPA_LOCUS9120</name>
</gene>
<evidence type="ECO:0008006" key="7">
    <source>
        <dbReference type="Google" id="ProtNLM"/>
    </source>
</evidence>
<keyword evidence="2" id="KW-1015">Disulfide bond</keyword>
<dbReference type="SMART" id="SM00328">
    <property type="entry name" value="BPI1"/>
    <property type="match status" value="1"/>
</dbReference>
<evidence type="ECO:0000256" key="1">
    <source>
        <dbReference type="ARBA" id="ARBA00007292"/>
    </source>
</evidence>
<sequence>MSVRIFHLLTKYGLYHFNINQAHALTGTQKSLLSIYKFFGLKTEDLFILQEMKLAIISAAFCLILLISSTSGENPGFQIRLTSRGLNFGRDVALGFLKDRLKNLQVPEHTGDGYGIRNIRVTSWNLGSTTITTSRPNEVTLGINSAAATVYGDWRYWKKLLFFTLRDSGTVRVSTSISIQQTVRVGRSGDKPTFSVGHCTASIGHFDAHLSGGNLVATTFYRVILAAVKNIIKPALQLQICPQVVKILSDQSSKITNNFPTVFPLVFGSNVNLGLVANPAVTSDSITLSLRGRCFPANNPGLSFPFNAPTTPVLTPTSQMARISISPYTMNTLLYSMWQSNLLRKFYSQQELSAAIGTSLTANVLADVFPALAQYGSSSLEAEVRAPEAPRVHITPAGIGVNGRIELALYVVLGPGNKPQALTISTNVQVTVQPRLVGSVVSGTISHLNVAVTGAGGLPVEAINGIINYFLPSQILPALNRVAAAGFDIPGYYGFSVSGASIATRQNALEVGTDFRKAPPSTTQPPRTTTTLGPLGPICRSLSRIGPDGEIRPGPLC</sequence>
<feature type="domain" description="Lipid-binding serum glycoprotein N-terminal" evidence="3">
    <location>
        <begin position="80"/>
        <end position="299"/>
    </location>
</feature>
<evidence type="ECO:0000313" key="5">
    <source>
        <dbReference type="EMBL" id="CAK8678844.1"/>
    </source>
</evidence>
<dbReference type="InterPro" id="IPR001124">
    <property type="entry name" value="Lipid-bd_serum_glycop_C"/>
</dbReference>
<keyword evidence="6" id="KW-1185">Reference proteome</keyword>
<dbReference type="PANTHER" id="PTHR10504">
    <property type="entry name" value="BACTERICIDAL PERMEABILITY-INCREASING BPI PROTEIN-RELATED"/>
    <property type="match status" value="1"/>
</dbReference>
<protein>
    <recommendedName>
        <fullName evidence="7">Bactericidal permeability-increasing protein</fullName>
    </recommendedName>
</protein>
<dbReference type="Gene3D" id="3.15.10.10">
    <property type="entry name" value="Bactericidal permeability-increasing protein, domain 1"/>
    <property type="match status" value="1"/>
</dbReference>
<evidence type="ECO:0000256" key="2">
    <source>
        <dbReference type="ARBA" id="ARBA00023157"/>
    </source>
</evidence>
<dbReference type="EMBL" id="CAWYQH010000057">
    <property type="protein sequence ID" value="CAK8678844.1"/>
    <property type="molecule type" value="Genomic_DNA"/>
</dbReference>
<dbReference type="InterPro" id="IPR017943">
    <property type="entry name" value="Bactericidal_perm-incr_a/b_dom"/>
</dbReference>
<accession>A0ABP0FK50</accession>
<comment type="similarity">
    <text evidence="1">Belongs to the BPI/LBP/Plunc superfamily. BPI/LBP family.</text>
</comment>
<dbReference type="InterPro" id="IPR017942">
    <property type="entry name" value="Lipid-bd_serum_glycop_N"/>
</dbReference>
<reference evidence="5 6" key="1">
    <citation type="submission" date="2024-02" db="EMBL/GenBank/DDBJ databases">
        <authorList>
            <person name="Daric V."/>
            <person name="Darras S."/>
        </authorList>
    </citation>
    <scope>NUCLEOTIDE SEQUENCE [LARGE SCALE GENOMIC DNA]</scope>
</reference>
<dbReference type="Pfam" id="PF01273">
    <property type="entry name" value="LBP_BPI_CETP"/>
    <property type="match status" value="1"/>
</dbReference>
<dbReference type="PANTHER" id="PTHR10504:SF131">
    <property type="entry name" value="BPI2 DOMAIN-CONTAINING PROTEIN"/>
    <property type="match status" value="1"/>
</dbReference>
<dbReference type="SMART" id="SM00329">
    <property type="entry name" value="BPI2"/>
    <property type="match status" value="1"/>
</dbReference>
<dbReference type="SUPFAM" id="SSF55394">
    <property type="entry name" value="Bactericidal permeability-increasing protein, BPI"/>
    <property type="match status" value="2"/>
</dbReference>
<organism evidence="5 6">
    <name type="scientific">Clavelina lepadiformis</name>
    <name type="common">Light-bulb sea squirt</name>
    <name type="synonym">Ascidia lepadiformis</name>
    <dbReference type="NCBI Taxonomy" id="159417"/>
    <lineage>
        <taxon>Eukaryota</taxon>
        <taxon>Metazoa</taxon>
        <taxon>Chordata</taxon>
        <taxon>Tunicata</taxon>
        <taxon>Ascidiacea</taxon>
        <taxon>Aplousobranchia</taxon>
        <taxon>Clavelinidae</taxon>
        <taxon>Clavelina</taxon>
    </lineage>
</organism>
<dbReference type="InterPro" id="IPR032942">
    <property type="entry name" value="BPI/LBP/Plunc"/>
</dbReference>
<feature type="domain" description="Lipid-binding serum glycoprotein C-terminal" evidence="4">
    <location>
        <begin position="315"/>
        <end position="513"/>
    </location>
</feature>
<dbReference type="Pfam" id="PF02886">
    <property type="entry name" value="LBP_BPI_CETP_C"/>
    <property type="match status" value="1"/>
</dbReference>
<evidence type="ECO:0000313" key="6">
    <source>
        <dbReference type="Proteomes" id="UP001642483"/>
    </source>
</evidence>
<name>A0ABP0FK50_CLALP</name>
<evidence type="ECO:0000259" key="3">
    <source>
        <dbReference type="SMART" id="SM00328"/>
    </source>
</evidence>
<dbReference type="Gene3D" id="3.15.20.10">
    <property type="entry name" value="Bactericidal permeability-increasing protein, domain 2"/>
    <property type="match status" value="1"/>
</dbReference>
<comment type="caution">
    <text evidence="5">The sequence shown here is derived from an EMBL/GenBank/DDBJ whole genome shotgun (WGS) entry which is preliminary data.</text>
</comment>
<dbReference type="Proteomes" id="UP001642483">
    <property type="component" value="Unassembled WGS sequence"/>
</dbReference>
<evidence type="ECO:0000259" key="4">
    <source>
        <dbReference type="SMART" id="SM00329"/>
    </source>
</evidence>
<proteinExistence type="inferred from homology"/>